<name>A0ABU9IF35_9SPHN</name>
<feature type="transmembrane region" description="Helical" evidence="1">
    <location>
        <begin position="29"/>
        <end position="50"/>
    </location>
</feature>
<evidence type="ECO:0000256" key="1">
    <source>
        <dbReference type="SAM" id="Phobius"/>
    </source>
</evidence>
<keyword evidence="1" id="KW-0472">Membrane</keyword>
<evidence type="ECO:0000313" key="3">
    <source>
        <dbReference type="Proteomes" id="UP001497045"/>
    </source>
</evidence>
<accession>A0ABU9IF35</accession>
<dbReference type="EMBL" id="JBBYHV010000001">
    <property type="protein sequence ID" value="MEL1250538.1"/>
    <property type="molecule type" value="Genomic_DNA"/>
</dbReference>
<protein>
    <submittedName>
        <fullName evidence="2">Uncharacterized protein</fullName>
    </submittedName>
</protein>
<dbReference type="RefSeq" id="WP_341673057.1">
    <property type="nucleotide sequence ID" value="NZ_JBBYHV010000001.1"/>
</dbReference>
<comment type="caution">
    <text evidence="2">The sequence shown here is derived from an EMBL/GenBank/DDBJ whole genome shotgun (WGS) entry which is preliminary data.</text>
</comment>
<keyword evidence="1" id="KW-0812">Transmembrane</keyword>
<proteinExistence type="predicted"/>
<sequence length="141" mass="15296">MIYAAAASEAPTNQFGYLDGGRAPAWETIAAFGLAGLLFLPLALVIVWLFHRFGHERSLVFNATIAAFGSIAGFGAIRFTNLVIFQNMEFSEAAAAAIHLGSPLFRSVLVVIFAMSWLGALLLARRLRRRAQPQPVVGTFE</sequence>
<keyword evidence="3" id="KW-1185">Reference proteome</keyword>
<evidence type="ECO:0000313" key="2">
    <source>
        <dbReference type="EMBL" id="MEL1250538.1"/>
    </source>
</evidence>
<reference evidence="2 3" key="1">
    <citation type="submission" date="2024-04" db="EMBL/GenBank/DDBJ databases">
        <title>Aurantiacibacter sp. DGU6 16S ribosomal RNA gene Genome sequencing and assembly.</title>
        <authorList>
            <person name="Park S."/>
        </authorList>
    </citation>
    <scope>NUCLEOTIDE SEQUENCE [LARGE SCALE GENOMIC DNA]</scope>
    <source>
        <strain evidence="2 3">DGU6</strain>
    </source>
</reference>
<feature type="transmembrane region" description="Helical" evidence="1">
    <location>
        <begin position="59"/>
        <end position="84"/>
    </location>
</feature>
<dbReference type="Proteomes" id="UP001497045">
    <property type="component" value="Unassembled WGS sequence"/>
</dbReference>
<organism evidence="2 3">
    <name type="scientific">Aurantiacibacter gilvus</name>
    <dbReference type="NCBI Taxonomy" id="3139141"/>
    <lineage>
        <taxon>Bacteria</taxon>
        <taxon>Pseudomonadati</taxon>
        <taxon>Pseudomonadota</taxon>
        <taxon>Alphaproteobacteria</taxon>
        <taxon>Sphingomonadales</taxon>
        <taxon>Erythrobacteraceae</taxon>
        <taxon>Aurantiacibacter</taxon>
    </lineage>
</organism>
<gene>
    <name evidence="2" type="ORF">AAEO60_07635</name>
</gene>
<feature type="transmembrane region" description="Helical" evidence="1">
    <location>
        <begin position="104"/>
        <end position="124"/>
    </location>
</feature>
<keyword evidence="1" id="KW-1133">Transmembrane helix</keyword>